<accession>A0A6G0U480</accession>
<evidence type="ECO:0000313" key="2">
    <source>
        <dbReference type="Proteomes" id="UP000475862"/>
    </source>
</evidence>
<name>A0A6G0U480_APHGL</name>
<dbReference type="AlphaFoldDB" id="A0A6G0U480"/>
<dbReference type="EMBL" id="VYZN01000009">
    <property type="protein sequence ID" value="KAE9543092.1"/>
    <property type="molecule type" value="Genomic_DNA"/>
</dbReference>
<comment type="caution">
    <text evidence="1">The sequence shown here is derived from an EMBL/GenBank/DDBJ whole genome shotgun (WGS) entry which is preliminary data.</text>
</comment>
<proteinExistence type="predicted"/>
<keyword evidence="2" id="KW-1185">Reference proteome</keyword>
<evidence type="ECO:0000313" key="1">
    <source>
        <dbReference type="EMBL" id="KAE9543092.1"/>
    </source>
</evidence>
<protein>
    <submittedName>
        <fullName evidence="1">Uncharacterized protein</fullName>
    </submittedName>
</protein>
<reference evidence="1 2" key="1">
    <citation type="submission" date="2019-08" db="EMBL/GenBank/DDBJ databases">
        <title>The genome of the soybean aphid Biotype 1, its phylome, world population structure and adaptation to the North American continent.</title>
        <authorList>
            <person name="Giordano R."/>
            <person name="Donthu R.K."/>
            <person name="Hernandez A.G."/>
            <person name="Wright C.L."/>
            <person name="Zimin A.V."/>
        </authorList>
    </citation>
    <scope>NUCLEOTIDE SEQUENCE [LARGE SCALE GENOMIC DNA]</scope>
    <source>
        <tissue evidence="1">Whole aphids</tissue>
    </source>
</reference>
<organism evidence="1 2">
    <name type="scientific">Aphis glycines</name>
    <name type="common">Soybean aphid</name>
    <dbReference type="NCBI Taxonomy" id="307491"/>
    <lineage>
        <taxon>Eukaryota</taxon>
        <taxon>Metazoa</taxon>
        <taxon>Ecdysozoa</taxon>
        <taxon>Arthropoda</taxon>
        <taxon>Hexapoda</taxon>
        <taxon>Insecta</taxon>
        <taxon>Pterygota</taxon>
        <taxon>Neoptera</taxon>
        <taxon>Paraneoptera</taxon>
        <taxon>Hemiptera</taxon>
        <taxon>Sternorrhyncha</taxon>
        <taxon>Aphidomorpha</taxon>
        <taxon>Aphidoidea</taxon>
        <taxon>Aphididae</taxon>
        <taxon>Aphidini</taxon>
        <taxon>Aphis</taxon>
        <taxon>Aphis</taxon>
    </lineage>
</organism>
<gene>
    <name evidence="1" type="ORF">AGLY_003003</name>
</gene>
<dbReference type="Proteomes" id="UP000475862">
    <property type="component" value="Unassembled WGS sequence"/>
</dbReference>
<sequence>MSYFCKCNIIYASVLRLGGGNNDMAWYNLCSVSSFEFLTASWGINGSSRVLKKSFKQPHTTCMSTSDKLGTPLRNFSFSAFTSFSEPGILYSPTVSNPLCSISFTQWMTNAGIIGRPLTIGIHGKGILSLCSKCAVALQSKHFTTTRLNLTLKKYAELECIVLESNESKESKIGDYLYRWCTGRWKKIRWFGFNNRFCTDVSCKWLHCNSSSSNNLSCSCSSCLTKYFRFPAIHCIFKILIGIQTIFYSRLYLDVVFDQTFLLHIEILENQIDLEIFKRLFNHNSFTILSRSTSACLFSLLASSNNRLELLRLCIRRSHSIRISCIVSNKAITCLKCSSYFIANDNRSIVFEEKSTVSENIIFFTLITQCLGLDKKNVVEKFKNVYYFYYDYRSQNINMKWVRVVQMTCYISAASH</sequence>